<name>A0ACC1Y3Y7_MELAZ</name>
<reference evidence="1 2" key="1">
    <citation type="journal article" date="2023" name="Science">
        <title>Complex scaffold remodeling in plant triterpene biosynthesis.</title>
        <authorList>
            <person name="De La Pena R."/>
            <person name="Hodgson H."/>
            <person name="Liu J.C."/>
            <person name="Stephenson M.J."/>
            <person name="Martin A.C."/>
            <person name="Owen C."/>
            <person name="Harkess A."/>
            <person name="Leebens-Mack J."/>
            <person name="Jimenez L.E."/>
            <person name="Osbourn A."/>
            <person name="Sattely E.S."/>
        </authorList>
    </citation>
    <scope>NUCLEOTIDE SEQUENCE [LARGE SCALE GENOMIC DNA]</scope>
    <source>
        <strain evidence="2">cv. JPN11</strain>
        <tissue evidence="1">Leaf</tissue>
    </source>
</reference>
<comment type="caution">
    <text evidence="1">The sequence shown here is derived from an EMBL/GenBank/DDBJ whole genome shotgun (WGS) entry which is preliminary data.</text>
</comment>
<proteinExistence type="predicted"/>
<organism evidence="1 2">
    <name type="scientific">Melia azedarach</name>
    <name type="common">Chinaberry tree</name>
    <dbReference type="NCBI Taxonomy" id="155640"/>
    <lineage>
        <taxon>Eukaryota</taxon>
        <taxon>Viridiplantae</taxon>
        <taxon>Streptophyta</taxon>
        <taxon>Embryophyta</taxon>
        <taxon>Tracheophyta</taxon>
        <taxon>Spermatophyta</taxon>
        <taxon>Magnoliopsida</taxon>
        <taxon>eudicotyledons</taxon>
        <taxon>Gunneridae</taxon>
        <taxon>Pentapetalae</taxon>
        <taxon>rosids</taxon>
        <taxon>malvids</taxon>
        <taxon>Sapindales</taxon>
        <taxon>Meliaceae</taxon>
        <taxon>Melia</taxon>
    </lineage>
</organism>
<dbReference type="Proteomes" id="UP001164539">
    <property type="component" value="Chromosome 5"/>
</dbReference>
<evidence type="ECO:0000313" key="2">
    <source>
        <dbReference type="Proteomes" id="UP001164539"/>
    </source>
</evidence>
<protein>
    <submittedName>
        <fullName evidence="1">F-box/LRR-repeat protein</fullName>
    </submittedName>
</protein>
<keyword evidence="2" id="KW-1185">Reference proteome</keyword>
<gene>
    <name evidence="1" type="ORF">OWV82_009818</name>
</gene>
<accession>A0ACC1Y3Y7</accession>
<dbReference type="EMBL" id="CM051398">
    <property type="protein sequence ID" value="KAJ4718096.1"/>
    <property type="molecule type" value="Genomic_DNA"/>
</dbReference>
<sequence length="557" mass="64385">MGDETDGVDRISDLPPFIIHHIMSNLSVKEIARTSLLSKKWKYIRRSYPILDFDQVHFVGPIDQTNPITGLRIYPDEFSYERIIERLMDFVKYVHLSVHRFCVFKYRMHKFRIAISLVDLEGLTNFLDGWLALAVENGVEDLDVGIVTIRERDRDRRYTVPEVLFSSKTVTNLRLAGCKLELPCDSIELCLLKTLTLDNVHLDEQMINKLTSECTLLEELYFHSCSGMTSFCITEPRKLKTLHIHVSVTVDIKGVKISVPSLRVFNITFEPRLRSRCVVDLAGCRDLTDLKLAGDILEERDFHYLISSFPLLKSLFVEDCRFLRRIVISSDQLEELKILKCANLRAIDVDAPNLQDFAYFLCPIIPTCTIKVPCPWRLGFSYVGTEPSWYANIKEFLSSAHSCELNIFVDSVRNAFHLEDFPHRSPTVLRQVEHYFTSIRMPSNLEDLLDGIFLLCYPKRLTIVTGKSGWKKMITFLLNKLKNEDVSCCETEDIKCWRHYLKGFVLERPMPMVLEGNEEAVDIDNLVEQLSISPREKLEFHLDWCLPPLDDSTAVEN</sequence>
<evidence type="ECO:0000313" key="1">
    <source>
        <dbReference type="EMBL" id="KAJ4718096.1"/>
    </source>
</evidence>